<dbReference type="GO" id="GO:0016903">
    <property type="term" value="F:oxidoreductase activity, acting on the aldehyde or oxo group of donors"/>
    <property type="evidence" value="ECO:0007669"/>
    <property type="project" value="InterPro"/>
</dbReference>
<dbReference type="Pfam" id="PF01558">
    <property type="entry name" value="POR"/>
    <property type="match status" value="1"/>
</dbReference>
<keyword evidence="1" id="KW-0560">Oxidoreductase</keyword>
<dbReference type="Gene3D" id="3.40.50.970">
    <property type="match status" value="1"/>
</dbReference>
<dbReference type="OrthoDB" id="9803617at2"/>
<feature type="domain" description="Pyruvate/ketoisovalerate oxidoreductase catalytic" evidence="2">
    <location>
        <begin position="757"/>
        <end position="944"/>
    </location>
</feature>
<evidence type="ECO:0000256" key="1">
    <source>
        <dbReference type="ARBA" id="ARBA00023002"/>
    </source>
</evidence>
<protein>
    <submittedName>
        <fullName evidence="4">Indolepyruvate ferredoxin oxidoreductase</fullName>
    </submittedName>
</protein>
<dbReference type="Pfam" id="PF20169">
    <property type="entry name" value="DUF6537"/>
    <property type="match status" value="1"/>
</dbReference>
<feature type="domain" description="DUF6537" evidence="3">
    <location>
        <begin position="971"/>
        <end position="1168"/>
    </location>
</feature>
<dbReference type="RefSeq" id="WP_061151899.1">
    <property type="nucleotide sequence ID" value="NZ_FCOM02000075.1"/>
</dbReference>
<evidence type="ECO:0000313" key="5">
    <source>
        <dbReference type="Proteomes" id="UP000055019"/>
    </source>
</evidence>
<dbReference type="EMBL" id="FCOM02000075">
    <property type="protein sequence ID" value="SAL86592.1"/>
    <property type="molecule type" value="Genomic_DNA"/>
</dbReference>
<dbReference type="InterPro" id="IPR019752">
    <property type="entry name" value="Pyrv/ketoisovalerate_OxRed_cat"/>
</dbReference>
<dbReference type="CDD" id="cd07034">
    <property type="entry name" value="TPP_PYR_PFOR_IOR-alpha_like"/>
    <property type="match status" value="1"/>
</dbReference>
<dbReference type="NCBIfam" id="NF009588">
    <property type="entry name" value="PRK13029.1"/>
    <property type="match status" value="1"/>
</dbReference>
<organism evidence="4 5">
    <name type="scientific">Caballeronia arvi</name>
    <dbReference type="NCBI Taxonomy" id="1777135"/>
    <lineage>
        <taxon>Bacteria</taxon>
        <taxon>Pseudomonadati</taxon>
        <taxon>Pseudomonadota</taxon>
        <taxon>Betaproteobacteria</taxon>
        <taxon>Burkholderiales</taxon>
        <taxon>Burkholderiaceae</taxon>
        <taxon>Caballeronia</taxon>
    </lineage>
</organism>
<dbReference type="SUPFAM" id="SSF52518">
    <property type="entry name" value="Thiamin diphosphate-binding fold (THDP-binding)"/>
    <property type="match status" value="2"/>
</dbReference>
<sequence>MNAPLSEANRKAVETVTLDDKYALDTERAFMTGVQALVRLPLAQRARDARAGHRTAAFISGYRGSPLGTYDQTLWQAKKHLAENHVVFKPGVNEELGVTAVWGSQQLDLDPASKKYDGVFGIWYGKGPGVDRSGDALKHANLAGTARLGGVIALAGDDHVSKSSTLAHQSDHTFIAAGLPVFFPAGVQDILDLGVHAFAMSRFSGLWAGMKTVQEVVESGSTVSCGVDRVRICLPDDFAMPQGGLHIRWPDDPLAQEARMMEYKWPAALAYVRANRLNHNVIEGLNDRIGIIASGKAYSDTRQALLDLGLTDALCRELGIRLHKVSVVWPLEPHGVREFARGLREILVVEEKRSLIEQQLKDELYHCSADARPVVLGKYVHVDGEAAGGEWSHGRPADDWLLRAKADLTPSTVAKAIAGRLKKLGVPPDVAARMDMRLAQIDAAERTAAEGARIGADRLPWFCPGCPHNTSTRVPEGSLATAGIGCHGMAVWMDRSTTSWSQMGGEGVSWMGQAPFSKRAHMFANLGDGTYNHSGLLAIRQSVNAGVNITYKILFNSAVAMTGGQPVDGQLDVPGMTHELTAEGVKRIVVVTDEPDKYAGTANLAPGVTVRHRDMLDDVQRELREMQGATAIIYDQVCATKKRRERKRGTMPDPEKRVVINELVCEGCGDCSVESNCVAVQPLETEFGRKRQINQNTCNKDFSCVKGFCPSFVTVEGGQLRKPAAARSVKLSDMPNLPEPTLPDAAAAHRILVAGVGGTGIVTIGQVLGMAAHLEGKCVTTQDATGMAQMGGATWSHIQIADGGDALHATRVDAASADLVLACDTVVGSNKFTLSTLRAGRTYVVLNSHMTPTAAFVRNPDWKSPADQSVAAISQGVAPGDVGIFDAERMATQLLGQSIYSNLMLLGYAWQKGRVPLSRAALMRAIELNGVQVESNKAAFEWGRHCAHDLDQVPVRSADAQVIQLARKPSLDEFIDQRAQFLIGYQNRRYAALYETFVEKAGDVESRLDSDKLTRTVARNLFKLMAYKDEYEVARLHTGAAFTRKVEQMFEGDYKLVHHLAPPLLSKRNAKGEHVKRAFGPWVRNAFRGLAALKGLRGTVCDPFGYTDERRTERALIRQYRACIEELLRTLSQENLPLALEIAALPETIRGYGHVKQRNIEAAQMRWAALMVQWREGQRLRQQASAAQTCSAA</sequence>
<dbReference type="PANTHER" id="PTHR48084:SF3">
    <property type="entry name" value="SUBUNIT OF PYRUVATE:FLAVODOXIN OXIDOREDUCTASE"/>
    <property type="match status" value="1"/>
</dbReference>
<dbReference type="InterPro" id="IPR002869">
    <property type="entry name" value="Pyrv_flavodox_OxRed_cen"/>
</dbReference>
<dbReference type="Proteomes" id="UP000055019">
    <property type="component" value="Unassembled WGS sequence"/>
</dbReference>
<gene>
    <name evidence="4" type="ORF">AWB74_07766</name>
</gene>
<keyword evidence="5" id="KW-1185">Reference proteome</keyword>
<dbReference type="Gene3D" id="3.40.920.10">
    <property type="entry name" value="Pyruvate-ferredoxin oxidoreductase, PFOR, domain III"/>
    <property type="match status" value="1"/>
</dbReference>
<proteinExistence type="predicted"/>
<evidence type="ECO:0000259" key="2">
    <source>
        <dbReference type="Pfam" id="PF01558"/>
    </source>
</evidence>
<accession>A0A158KZP2</accession>
<dbReference type="InterPro" id="IPR029061">
    <property type="entry name" value="THDP-binding"/>
</dbReference>
<dbReference type="AlphaFoldDB" id="A0A158KZP2"/>
<dbReference type="PANTHER" id="PTHR48084">
    <property type="entry name" value="2-OXOGLUTARATE OXIDOREDUCTASE SUBUNIT KORB-RELATED"/>
    <property type="match status" value="1"/>
</dbReference>
<reference evidence="4" key="1">
    <citation type="submission" date="2016-01" db="EMBL/GenBank/DDBJ databases">
        <authorList>
            <person name="Peeters C."/>
        </authorList>
    </citation>
    <scope>NUCLEOTIDE SEQUENCE [LARGE SCALE GENOMIC DNA]</scope>
    <source>
        <strain evidence="4">LMG 29317</strain>
    </source>
</reference>
<dbReference type="InterPro" id="IPR002880">
    <property type="entry name" value="Pyrv_Fd/Flavodoxin_OxRdtase_N"/>
</dbReference>
<evidence type="ECO:0000313" key="4">
    <source>
        <dbReference type="EMBL" id="SAL86592.1"/>
    </source>
</evidence>
<dbReference type="InterPro" id="IPR046667">
    <property type="entry name" value="DUF6537"/>
</dbReference>
<dbReference type="NCBIfam" id="NF009589">
    <property type="entry name" value="PRK13030.1"/>
    <property type="match status" value="1"/>
</dbReference>
<dbReference type="InterPro" id="IPR051457">
    <property type="entry name" value="2-oxoacid:Fd_oxidoreductase"/>
</dbReference>
<comment type="caution">
    <text evidence="4">The sequence shown here is derived from an EMBL/GenBank/DDBJ whole genome shotgun (WGS) entry which is preliminary data.</text>
</comment>
<dbReference type="SUPFAM" id="SSF53323">
    <property type="entry name" value="Pyruvate-ferredoxin oxidoreductase, PFOR, domain III"/>
    <property type="match status" value="1"/>
</dbReference>
<evidence type="ECO:0000259" key="3">
    <source>
        <dbReference type="Pfam" id="PF20169"/>
    </source>
</evidence>
<name>A0A158KZP2_9BURK</name>